<dbReference type="PROSITE" id="PS50990">
    <property type="entry name" value="PEPTIDASE_C39"/>
    <property type="match status" value="1"/>
</dbReference>
<evidence type="ECO:0000313" key="2">
    <source>
        <dbReference type="EMBL" id="XFO75203.1"/>
    </source>
</evidence>
<evidence type="ECO:0000313" key="3">
    <source>
        <dbReference type="Proteomes" id="UP000216052"/>
    </source>
</evidence>
<keyword evidence="3" id="KW-1185">Reference proteome</keyword>
<name>A0ABZ3JA10_SPOA4</name>
<reference evidence="2" key="1">
    <citation type="submission" date="2024-05" db="EMBL/GenBank/DDBJ databases">
        <title>Isolation and characterization of Sporomusa carbonis sp. nov., a carboxydotrophic hydrogenogen in the genus of Sporomusa isolated from a charcoal burning pile.</title>
        <authorList>
            <person name="Boeer T."/>
            <person name="Rosenbaum F."/>
            <person name="Eysell L."/>
            <person name="Mueller V."/>
            <person name="Daniel R."/>
            <person name="Poehlein A."/>
        </authorList>
    </citation>
    <scope>NUCLEOTIDE SEQUENCE [LARGE SCALE GENOMIC DNA]</scope>
    <source>
        <strain evidence="2">DSM 3132</strain>
    </source>
</reference>
<dbReference type="Proteomes" id="UP000216052">
    <property type="component" value="Chromosome"/>
</dbReference>
<accession>A0ABZ3JA10</accession>
<dbReference type="EMBL" id="CP155571">
    <property type="protein sequence ID" value="XFO75203.1"/>
    <property type="molecule type" value="Genomic_DNA"/>
</dbReference>
<sequence length="197" mass="22482">MAMTPENITLSDKQTRDRCRFISVPLCRQETEYTCGVACVQSILGAYGMDYRQDELAQILDSKPILGTNYQKIILFMEMLGFQAVYIKNMGIDNLKSFINDGVTPLLQIQAWAENGVDYASDWKDSHYVIACGYDENRIFFMDPWTLGNYTYLSGEELLERWHVPDLHFGQCYGGGLIITKEHCAPLYDPSVVKYLG</sequence>
<feature type="domain" description="Peptidase C39" evidence="1">
    <location>
        <begin position="29"/>
        <end position="169"/>
    </location>
</feature>
<evidence type="ECO:0000259" key="1">
    <source>
        <dbReference type="PROSITE" id="PS50990"/>
    </source>
</evidence>
<protein>
    <recommendedName>
        <fullName evidence="1">Peptidase C39 domain-containing protein</fullName>
    </recommendedName>
</protein>
<proteinExistence type="predicted"/>
<dbReference type="InterPro" id="IPR005074">
    <property type="entry name" value="Peptidase_C39"/>
</dbReference>
<organism evidence="2 3">
    <name type="scientific">Sporomusa acidovorans (strain ATCC 49682 / DSM 3132 / Mol)</name>
    <dbReference type="NCBI Taxonomy" id="1123286"/>
    <lineage>
        <taxon>Bacteria</taxon>
        <taxon>Bacillati</taxon>
        <taxon>Bacillota</taxon>
        <taxon>Negativicutes</taxon>
        <taxon>Selenomonadales</taxon>
        <taxon>Sporomusaceae</taxon>
        <taxon>Sporomusa</taxon>
    </lineage>
</organism>
<dbReference type="Gene3D" id="3.90.70.10">
    <property type="entry name" value="Cysteine proteinases"/>
    <property type="match status" value="1"/>
</dbReference>
<gene>
    <name evidence="2" type="ORF">SPACI_053180</name>
</gene>
<dbReference type="Pfam" id="PF03412">
    <property type="entry name" value="Peptidase_C39"/>
    <property type="match status" value="1"/>
</dbReference>